<feature type="transmembrane region" description="Helical" evidence="7">
    <location>
        <begin position="340"/>
        <end position="363"/>
    </location>
</feature>
<dbReference type="RefSeq" id="WP_183530750.1">
    <property type="nucleotide sequence ID" value="NZ_JACIJM010000012.1"/>
</dbReference>
<comment type="subcellular location">
    <subcellularLocation>
        <location evidence="1">Cell membrane</location>
        <topology evidence="1">Multi-pass membrane protein</topology>
    </subcellularLocation>
</comment>
<feature type="transmembrane region" description="Helical" evidence="7">
    <location>
        <begin position="194"/>
        <end position="213"/>
    </location>
</feature>
<feature type="transmembrane region" description="Helical" evidence="7">
    <location>
        <begin position="401"/>
        <end position="426"/>
    </location>
</feature>
<keyword evidence="9" id="KW-1185">Reference proteome</keyword>
<dbReference type="InterPro" id="IPR050833">
    <property type="entry name" value="Poly_Biosynth_Transport"/>
</dbReference>
<dbReference type="PANTHER" id="PTHR30250">
    <property type="entry name" value="PST FAMILY PREDICTED COLANIC ACID TRANSPORTER"/>
    <property type="match status" value="1"/>
</dbReference>
<accession>A0A7W9BN93</accession>
<dbReference type="GO" id="GO:0005886">
    <property type="term" value="C:plasma membrane"/>
    <property type="evidence" value="ECO:0007669"/>
    <property type="project" value="UniProtKB-SubCell"/>
</dbReference>
<reference evidence="8 9" key="1">
    <citation type="submission" date="2020-08" db="EMBL/GenBank/DDBJ databases">
        <title>Genomic Encyclopedia of Type Strains, Phase IV (KMG-IV): sequencing the most valuable type-strain genomes for metagenomic binning, comparative biology and taxonomic classification.</title>
        <authorList>
            <person name="Goeker M."/>
        </authorList>
    </citation>
    <scope>NUCLEOTIDE SEQUENCE [LARGE SCALE GENOMIC DNA]</scope>
    <source>
        <strain evidence="8 9">DSM 101064</strain>
    </source>
</reference>
<evidence type="ECO:0000313" key="8">
    <source>
        <dbReference type="EMBL" id="MBB5723657.1"/>
    </source>
</evidence>
<evidence type="ECO:0000256" key="4">
    <source>
        <dbReference type="ARBA" id="ARBA00022692"/>
    </source>
</evidence>
<evidence type="ECO:0000256" key="5">
    <source>
        <dbReference type="ARBA" id="ARBA00022989"/>
    </source>
</evidence>
<organism evidence="8 9">
    <name type="scientific">Yoonia ponticola</name>
    <dbReference type="NCBI Taxonomy" id="1524255"/>
    <lineage>
        <taxon>Bacteria</taxon>
        <taxon>Pseudomonadati</taxon>
        <taxon>Pseudomonadota</taxon>
        <taxon>Alphaproteobacteria</taxon>
        <taxon>Rhodobacterales</taxon>
        <taxon>Paracoccaceae</taxon>
        <taxon>Yoonia</taxon>
    </lineage>
</organism>
<feature type="transmembrane region" description="Helical" evidence="7">
    <location>
        <begin position="32"/>
        <end position="54"/>
    </location>
</feature>
<evidence type="ECO:0000256" key="2">
    <source>
        <dbReference type="ARBA" id="ARBA00007430"/>
    </source>
</evidence>
<feature type="transmembrane region" description="Helical" evidence="7">
    <location>
        <begin position="375"/>
        <end position="395"/>
    </location>
</feature>
<keyword evidence="5 7" id="KW-1133">Transmembrane helix</keyword>
<evidence type="ECO:0000256" key="3">
    <source>
        <dbReference type="ARBA" id="ARBA00022475"/>
    </source>
</evidence>
<protein>
    <submittedName>
        <fullName evidence="8">PST family polysaccharide transporter</fullName>
    </submittedName>
</protein>
<keyword evidence="3" id="KW-1003">Cell membrane</keyword>
<feature type="transmembrane region" description="Helical" evidence="7">
    <location>
        <begin position="131"/>
        <end position="153"/>
    </location>
</feature>
<dbReference type="AlphaFoldDB" id="A0A7W9BN93"/>
<feature type="transmembrane region" description="Helical" evidence="7">
    <location>
        <begin position="97"/>
        <end position="119"/>
    </location>
</feature>
<dbReference type="Pfam" id="PF13440">
    <property type="entry name" value="Polysacc_synt_3"/>
    <property type="match status" value="1"/>
</dbReference>
<gene>
    <name evidence="8" type="ORF">FHS72_003302</name>
</gene>
<evidence type="ECO:0000256" key="1">
    <source>
        <dbReference type="ARBA" id="ARBA00004651"/>
    </source>
</evidence>
<feature type="transmembrane region" description="Helical" evidence="7">
    <location>
        <begin position="60"/>
        <end position="85"/>
    </location>
</feature>
<evidence type="ECO:0000256" key="6">
    <source>
        <dbReference type="ARBA" id="ARBA00023136"/>
    </source>
</evidence>
<proteinExistence type="inferred from homology"/>
<feature type="transmembrane region" description="Helical" evidence="7">
    <location>
        <begin position="438"/>
        <end position="455"/>
    </location>
</feature>
<keyword evidence="4 7" id="KW-0812">Transmembrane</keyword>
<name>A0A7W9BN93_9RHOB</name>
<dbReference type="Proteomes" id="UP000535415">
    <property type="component" value="Unassembled WGS sequence"/>
</dbReference>
<evidence type="ECO:0000256" key="7">
    <source>
        <dbReference type="SAM" id="Phobius"/>
    </source>
</evidence>
<keyword evidence="6 7" id="KW-0472">Membrane</keyword>
<feature type="transmembrane region" description="Helical" evidence="7">
    <location>
        <begin position="165"/>
        <end position="188"/>
    </location>
</feature>
<feature type="transmembrane region" description="Helical" evidence="7">
    <location>
        <begin position="313"/>
        <end position="334"/>
    </location>
</feature>
<dbReference type="EMBL" id="JACIJM010000012">
    <property type="protein sequence ID" value="MBB5723657.1"/>
    <property type="molecule type" value="Genomic_DNA"/>
</dbReference>
<feature type="transmembrane region" description="Helical" evidence="7">
    <location>
        <begin position="461"/>
        <end position="481"/>
    </location>
</feature>
<sequence>MHTPHDPRDAFFDVSDLSADLGRRTGRSAASVVIFAVLKLFIAVGATAIMARLVPPAQQGLVAMAIPFVLIAVGLSEFGLAQAITQMQRVTHHLASTLFWVNVALGAILTILIAAAGPFAGQFFDQPQVTVIFWVLSPYIFLSVLNTQYIALLRRRMQVRLLESCIFYATLIASCLAVFIAFMGYGIAALITQLLAQQALTFAMLVTVTGWTPSRPWGLDLRRAKAALSFGGFLAAERILNDSTRAIQIAVISRVFGDVGAGLFYRTETFALMPQRRLVSPLSAAFIPSLSRLQDNAAAFRTMLSQQITRGNVILMPVGAVFCTSPDLVVAVLLGPDWTAAVPILAWLGVLALTGLSLSCYAWALVAAGRSRDLFLFRVCSTVMILAAITLTYPHGLIPMIRAYVLTFAILSLPLLCLFVVRATVITTADVLQNLRQTTLFAAALLGAGFGIRTMLDSTVIIEGIAAIAAITAVVALRLGADRQLLRDVKTTLRP</sequence>
<dbReference type="PANTHER" id="PTHR30250:SF10">
    <property type="entry name" value="LIPOPOLYSACCHARIDE BIOSYNTHESIS PROTEIN WZXC"/>
    <property type="match status" value="1"/>
</dbReference>
<evidence type="ECO:0000313" key="9">
    <source>
        <dbReference type="Proteomes" id="UP000535415"/>
    </source>
</evidence>
<comment type="similarity">
    <text evidence="2">Belongs to the polysaccharide synthase family.</text>
</comment>
<comment type="caution">
    <text evidence="8">The sequence shown here is derived from an EMBL/GenBank/DDBJ whole genome shotgun (WGS) entry which is preliminary data.</text>
</comment>